<dbReference type="PROSITE" id="PS51194">
    <property type="entry name" value="HELICASE_CTER"/>
    <property type="match status" value="1"/>
</dbReference>
<feature type="domain" description="Helicase ATP-binding" evidence="4">
    <location>
        <begin position="646"/>
        <end position="809"/>
    </location>
</feature>
<dbReference type="RefSeq" id="WP_213411928.1">
    <property type="nucleotide sequence ID" value="NZ_BOVK01000024.1"/>
</dbReference>
<protein>
    <submittedName>
        <fullName evidence="6">Helicase SNF</fullName>
    </submittedName>
</protein>
<dbReference type="PANTHER" id="PTHR10799">
    <property type="entry name" value="SNF2/RAD54 HELICASE FAMILY"/>
    <property type="match status" value="1"/>
</dbReference>
<keyword evidence="6" id="KW-0067">ATP-binding</keyword>
<evidence type="ECO:0000313" key="6">
    <source>
        <dbReference type="EMBL" id="GIQ69121.1"/>
    </source>
</evidence>
<dbReference type="InterPro" id="IPR007527">
    <property type="entry name" value="Znf_SWIM"/>
</dbReference>
<dbReference type="Proteomes" id="UP000677918">
    <property type="component" value="Unassembled WGS sequence"/>
</dbReference>
<dbReference type="EMBL" id="BOVK01000024">
    <property type="protein sequence ID" value="GIQ69121.1"/>
    <property type="molecule type" value="Genomic_DNA"/>
</dbReference>
<evidence type="ECO:0000259" key="3">
    <source>
        <dbReference type="PROSITE" id="PS50966"/>
    </source>
</evidence>
<dbReference type="InterPro" id="IPR049730">
    <property type="entry name" value="SNF2/RAD54-like_C"/>
</dbReference>
<keyword evidence="6" id="KW-0547">Nucleotide-binding</keyword>
<dbReference type="InterPro" id="IPR014001">
    <property type="entry name" value="Helicase_ATP-bd"/>
</dbReference>
<evidence type="ECO:0000256" key="1">
    <source>
        <dbReference type="ARBA" id="ARBA00022801"/>
    </source>
</evidence>
<dbReference type="Pfam" id="PF00176">
    <property type="entry name" value="SNF2-rel_dom"/>
    <property type="match status" value="1"/>
</dbReference>
<dbReference type="PROSITE" id="PS50966">
    <property type="entry name" value="ZF_SWIM"/>
    <property type="match status" value="1"/>
</dbReference>
<dbReference type="InterPro" id="IPR038718">
    <property type="entry name" value="SNF2-like_sf"/>
</dbReference>
<dbReference type="PROSITE" id="PS51192">
    <property type="entry name" value="HELICASE_ATP_BIND_1"/>
    <property type="match status" value="1"/>
</dbReference>
<dbReference type="GO" id="GO:0004386">
    <property type="term" value="F:helicase activity"/>
    <property type="evidence" value="ECO:0007669"/>
    <property type="project" value="UniProtKB-KW"/>
</dbReference>
<dbReference type="GO" id="GO:0016787">
    <property type="term" value="F:hydrolase activity"/>
    <property type="evidence" value="ECO:0007669"/>
    <property type="project" value="UniProtKB-KW"/>
</dbReference>
<accession>A0A8J4H407</accession>
<dbReference type="InterPro" id="IPR001650">
    <property type="entry name" value="Helicase_C-like"/>
</dbReference>
<dbReference type="AlphaFoldDB" id="A0A8J4H407"/>
<dbReference type="Gene3D" id="3.40.50.10810">
    <property type="entry name" value="Tandem AAA-ATPase domain"/>
    <property type="match status" value="1"/>
</dbReference>
<evidence type="ECO:0000259" key="5">
    <source>
        <dbReference type="PROSITE" id="PS51194"/>
    </source>
</evidence>
<gene>
    <name evidence="6" type="ORF">XYCOK13_19450</name>
</gene>
<reference evidence="6" key="1">
    <citation type="submission" date="2021-04" db="EMBL/GenBank/DDBJ databases">
        <title>Draft genome sequence of Xylanibacillus composti strain K13.</title>
        <authorList>
            <person name="Uke A."/>
            <person name="Chhe C."/>
            <person name="Baramee S."/>
            <person name="Kosugi A."/>
        </authorList>
    </citation>
    <scope>NUCLEOTIDE SEQUENCE</scope>
    <source>
        <strain evidence="6">K13</strain>
    </source>
</reference>
<dbReference type="GO" id="GO:0008270">
    <property type="term" value="F:zinc ion binding"/>
    <property type="evidence" value="ECO:0007669"/>
    <property type="project" value="UniProtKB-KW"/>
</dbReference>
<dbReference type="InterPro" id="IPR027417">
    <property type="entry name" value="P-loop_NTPase"/>
</dbReference>
<dbReference type="InterPro" id="IPR000330">
    <property type="entry name" value="SNF2_N"/>
</dbReference>
<dbReference type="SUPFAM" id="SSF52540">
    <property type="entry name" value="P-loop containing nucleoside triphosphate hydrolases"/>
    <property type="match status" value="2"/>
</dbReference>
<dbReference type="Gene3D" id="3.40.50.300">
    <property type="entry name" value="P-loop containing nucleotide triphosphate hydrolases"/>
    <property type="match status" value="1"/>
</dbReference>
<keyword evidence="2" id="KW-0863">Zinc-finger</keyword>
<evidence type="ECO:0000313" key="7">
    <source>
        <dbReference type="Proteomes" id="UP000677918"/>
    </source>
</evidence>
<feature type="domain" description="SWIM-type" evidence="3">
    <location>
        <begin position="53"/>
        <end position="92"/>
    </location>
</feature>
<comment type="caution">
    <text evidence="6">The sequence shown here is derived from an EMBL/GenBank/DDBJ whole genome shotgun (WGS) entry which is preliminary data.</text>
</comment>
<dbReference type="SMART" id="SM00490">
    <property type="entry name" value="HELICc"/>
    <property type="match status" value="1"/>
</dbReference>
<dbReference type="InterPro" id="IPR013663">
    <property type="entry name" value="Helicase_SWF/SNF/SWI_bac"/>
</dbReference>
<keyword evidence="1" id="KW-0378">Hydrolase</keyword>
<dbReference type="FunFam" id="3.40.50.300:FF:000533">
    <property type="entry name" value="Helicase, Snf2 family"/>
    <property type="match status" value="1"/>
</dbReference>
<proteinExistence type="predicted"/>
<keyword evidence="2" id="KW-0862">Zinc</keyword>
<sequence>MRLRLTRKSIKQWCGTYAYQTGERLSRTNKVRFVQFDKHTDTYIAEVSSSDLHEVSLAFPSNDKPEAHCSCPSLASVPTFCQHIAAALIQLYTMQPSGHEAVSSPQIESKPADMPAELPIAERILELLDDKPARPLHNQTLAETRTPLEAAFILKLLSVNPDTAIFGIELKIGPRALYMVKQLSSFLEHLVREESYVFSSRFSYEPELHTFSQENEAVLQALIDIANTHTVYRGSSRLYSTLASDTKGNRILPIPPQAWKGLLPLLAQAPRVVLMDGDQKYDGISVTAEPLPLRFAFREAQSDNFALCIYGLEPLTVMEPYEMAFLEGKLFPLTAKQSKQLPELKKILAESGQSRIVMQRDQIIPFIEKATPSLKKLGSVTIAPAIANRIASSKLQAKLYLDRVKDRLLAAVEFQYDGVIFNPLEDKQRQPDSPLVVLRDLEQEQRILDLIEQCPFMKTESGYVMSEEEAEFDFLYNVVPQLEKLLKVYATTAVKVRVLKKSAVPKADVHVSPAERINWLEFRIHMGWIPETEIRSLVKSVVEKRRYYRLPNGSLLPLDSEELQNLVTFLNETGIPYSEMTESKIEIPLARGIHLLEHTFDGVKIERSIRQLLDNLRHPDNLAFPIPAPLAEVLRDYQKLGYQWMKTLAHYGFGGILADDMGLGKTLQSIAYLASILPDIRKLGTPALVICPGSLLYNWRNEIQKFAPDIRVLIADGNRFERINKMHGVAGVDVVVTSYPLLLRDAKDYAKQRFHSLILDEAQVFKNPSTRTAHAVKAIQADYRFALTGTSIENRLEELWSIFDVVFPALFQDLKTFSNLTLQEIAKRTRPFLLRRWKRDVLEDLPDKLESTKPVELFPEQKKLYAAYLAKLQQDTLKHLSVDGYQKSRIKILAGLTRLRQICCHPALFVQGYTGGSAKLEQLKEIVEEALANRKRLLIFSQFTDMLKLIGKELSVHGHPYFYLDGTTPSRERVELCNRFNDGEMDLFLISLKAGGTGLNLTGADTVVLYDLWWNPAIEQQAADRAHRIGQKNVVQIIRLITQGTMEEKMVELQSRKKHLIDEVLSPNQATASMLTEQDIREILMI</sequence>
<keyword evidence="6" id="KW-0347">Helicase</keyword>
<dbReference type="SMART" id="SM00487">
    <property type="entry name" value="DEXDc"/>
    <property type="match status" value="1"/>
</dbReference>
<feature type="domain" description="Helicase C-terminal" evidence="5">
    <location>
        <begin position="919"/>
        <end position="1081"/>
    </location>
</feature>
<keyword evidence="2" id="KW-0479">Metal-binding</keyword>
<organism evidence="6 7">
    <name type="scientific">Xylanibacillus composti</name>
    <dbReference type="NCBI Taxonomy" id="1572762"/>
    <lineage>
        <taxon>Bacteria</taxon>
        <taxon>Bacillati</taxon>
        <taxon>Bacillota</taxon>
        <taxon>Bacilli</taxon>
        <taxon>Bacillales</taxon>
        <taxon>Paenibacillaceae</taxon>
        <taxon>Xylanibacillus</taxon>
    </lineage>
</organism>
<evidence type="ECO:0000256" key="2">
    <source>
        <dbReference type="PROSITE-ProRule" id="PRU00325"/>
    </source>
</evidence>
<dbReference type="GO" id="GO:0005524">
    <property type="term" value="F:ATP binding"/>
    <property type="evidence" value="ECO:0007669"/>
    <property type="project" value="InterPro"/>
</dbReference>
<dbReference type="CDD" id="cd18793">
    <property type="entry name" value="SF2_C_SNF"/>
    <property type="match status" value="1"/>
</dbReference>
<name>A0A8J4H407_9BACL</name>
<evidence type="ECO:0000259" key="4">
    <source>
        <dbReference type="PROSITE" id="PS51192"/>
    </source>
</evidence>
<dbReference type="Pfam" id="PF00271">
    <property type="entry name" value="Helicase_C"/>
    <property type="match status" value="1"/>
</dbReference>
<dbReference type="Pfam" id="PF08455">
    <property type="entry name" value="SNF2_assoc"/>
    <property type="match status" value="1"/>
</dbReference>
<keyword evidence="7" id="KW-1185">Reference proteome</keyword>